<keyword evidence="1 5" id="KW-0963">Cytoplasm</keyword>
<evidence type="ECO:0000313" key="6">
    <source>
        <dbReference type="EMBL" id="SEH96559.1"/>
    </source>
</evidence>
<sequence length="135" mass="15179">MSDLTLLGQHSSFFTSPDDAKLEAFPNRSPQRAYTIVLDTHEFSSLCPVTGQPDSCHLTITYSPAEHCVETKSLKYYLAAYRNYPAFNEQIVNRILDDLIAAIHPAWMKIEGRFGARGGIQLTTIAEHQPENRPL</sequence>
<organism evidence="6 7">
    <name type="scientific">Akkermansia glycaniphila</name>
    <dbReference type="NCBI Taxonomy" id="1679444"/>
    <lineage>
        <taxon>Bacteria</taxon>
        <taxon>Pseudomonadati</taxon>
        <taxon>Verrucomicrobiota</taxon>
        <taxon>Verrucomicrobiia</taxon>
        <taxon>Verrucomicrobiales</taxon>
        <taxon>Akkermansiaceae</taxon>
        <taxon>Akkermansia</taxon>
    </lineage>
</organism>
<feature type="binding site" evidence="5">
    <location>
        <begin position="69"/>
        <end position="71"/>
    </location>
    <ligand>
        <name>substrate</name>
    </ligand>
</feature>
<comment type="function">
    <text evidence="5">Catalyzes the NADPH-dependent reduction of 7-cyano-7-deazaguanine (preQ0) to 7-aminomethyl-7-deazaguanine (preQ1).</text>
</comment>
<dbReference type="SUPFAM" id="SSF55620">
    <property type="entry name" value="Tetrahydrobiopterin biosynthesis enzymes-like"/>
    <property type="match status" value="1"/>
</dbReference>
<evidence type="ECO:0000313" key="7">
    <source>
        <dbReference type="Proteomes" id="UP000176204"/>
    </source>
</evidence>
<dbReference type="GO" id="GO:0005737">
    <property type="term" value="C:cytoplasm"/>
    <property type="evidence" value="ECO:0007669"/>
    <property type="project" value="UniProtKB-SubCell"/>
</dbReference>
<dbReference type="STRING" id="1679444.PYTT_2144"/>
<dbReference type="Gene3D" id="3.30.1130.10">
    <property type="match status" value="1"/>
</dbReference>
<dbReference type="PANTHER" id="PTHR34354">
    <property type="entry name" value="NADPH-DEPENDENT 7-CYANO-7-DEAZAGUANINE REDUCTASE"/>
    <property type="match status" value="1"/>
</dbReference>
<comment type="catalytic activity">
    <reaction evidence="5">
        <text>7-aminomethyl-7-carbaguanine + 2 NADP(+) = 7-cyano-7-carbaguanine + 2 NADPH + 3 H(+)</text>
        <dbReference type="Rhea" id="RHEA:13409"/>
        <dbReference type="ChEBI" id="CHEBI:15378"/>
        <dbReference type="ChEBI" id="CHEBI:45075"/>
        <dbReference type="ChEBI" id="CHEBI:57783"/>
        <dbReference type="ChEBI" id="CHEBI:58349"/>
        <dbReference type="ChEBI" id="CHEBI:58703"/>
        <dbReference type="EC" id="1.7.1.13"/>
    </reaction>
</comment>
<protein>
    <recommendedName>
        <fullName evidence="5">NADPH-dependent 7-cyano-7-deazaguanine reductase</fullName>
        <ecNumber evidence="5">1.7.1.13</ecNumber>
    </recommendedName>
    <alternativeName>
        <fullName evidence="5">7-cyano-7-carbaguanine reductase</fullName>
    </alternativeName>
    <alternativeName>
        <fullName evidence="5">NADPH-dependent nitrile oxidoreductase</fullName>
    </alternativeName>
    <alternativeName>
        <fullName evidence="5">PreQ(0) reductase</fullName>
    </alternativeName>
</protein>
<name>A0A1C7PC19_9BACT</name>
<dbReference type="GO" id="GO:0008616">
    <property type="term" value="P:tRNA queuosine(34) biosynthetic process"/>
    <property type="evidence" value="ECO:0007669"/>
    <property type="project" value="UniProtKB-UniRule"/>
</dbReference>
<dbReference type="GO" id="GO:0033739">
    <property type="term" value="F:preQ1 synthase activity"/>
    <property type="evidence" value="ECO:0007669"/>
    <property type="project" value="UniProtKB-UniRule"/>
</dbReference>
<dbReference type="EMBL" id="LT629973">
    <property type="protein sequence ID" value="SEH96559.1"/>
    <property type="molecule type" value="Genomic_DNA"/>
</dbReference>
<dbReference type="PANTHER" id="PTHR34354:SF1">
    <property type="entry name" value="NADPH-DEPENDENT 7-CYANO-7-DEAZAGUANINE REDUCTASE"/>
    <property type="match status" value="1"/>
</dbReference>
<evidence type="ECO:0000256" key="2">
    <source>
        <dbReference type="ARBA" id="ARBA00022785"/>
    </source>
</evidence>
<evidence type="ECO:0000256" key="1">
    <source>
        <dbReference type="ARBA" id="ARBA00022490"/>
    </source>
</evidence>
<comment type="similarity">
    <text evidence="5">Belongs to the GTP cyclohydrolase I family. QueF type 1 subfamily.</text>
</comment>
<dbReference type="InterPro" id="IPR016856">
    <property type="entry name" value="QueF_type1"/>
</dbReference>
<evidence type="ECO:0000256" key="4">
    <source>
        <dbReference type="ARBA" id="ARBA00023002"/>
    </source>
</evidence>
<dbReference type="Pfam" id="PF14489">
    <property type="entry name" value="QueF"/>
    <property type="match status" value="1"/>
</dbReference>
<dbReference type="EC" id="1.7.1.13" evidence="5"/>
<comment type="caution">
    <text evidence="5">Lacks conserved residue(s) required for the propagation of feature annotation.</text>
</comment>
<dbReference type="UniPathway" id="UPA00392"/>
<feature type="active site" description="Proton donor" evidence="5">
    <location>
        <position position="54"/>
    </location>
</feature>
<dbReference type="OrthoDB" id="9795077at2"/>
<dbReference type="Proteomes" id="UP000176204">
    <property type="component" value="Chromosome I"/>
</dbReference>
<proteinExistence type="inferred from homology"/>
<keyword evidence="2 5" id="KW-0671">Queuosine biosynthesis</keyword>
<dbReference type="AlphaFoldDB" id="A0A1C7PC19"/>
<keyword evidence="4 5" id="KW-0560">Oxidoreductase</keyword>
<comment type="pathway">
    <text evidence="5">tRNA modification; tRNA-queuosine biosynthesis.</text>
</comment>
<dbReference type="HAMAP" id="MF_00818">
    <property type="entry name" value="QueF_type1"/>
    <property type="match status" value="1"/>
</dbReference>
<dbReference type="InterPro" id="IPR029500">
    <property type="entry name" value="QueF"/>
</dbReference>
<dbReference type="InterPro" id="IPR050084">
    <property type="entry name" value="NADPH_dep_7-cyano-7-deazaG_red"/>
</dbReference>
<comment type="subcellular location">
    <subcellularLocation>
        <location evidence="5">Cytoplasm</location>
    </subcellularLocation>
</comment>
<gene>
    <name evidence="5" type="primary">queF</name>
    <name evidence="6" type="ORF">PYTT_2144</name>
</gene>
<dbReference type="NCBIfam" id="TIGR03139">
    <property type="entry name" value="QueF-II"/>
    <property type="match status" value="1"/>
</dbReference>
<feature type="active site" description="Thioimide intermediate" evidence="5">
    <location>
        <position position="47"/>
    </location>
</feature>
<dbReference type="KEGG" id="agl:PYTT_2144"/>
<accession>A0A1C7PC19</accession>
<evidence type="ECO:0000256" key="3">
    <source>
        <dbReference type="ARBA" id="ARBA00022857"/>
    </source>
</evidence>
<reference evidence="7" key="1">
    <citation type="submission" date="2016-09" db="EMBL/GenBank/DDBJ databases">
        <authorList>
            <person name="Koehorst J."/>
        </authorList>
    </citation>
    <scope>NUCLEOTIDE SEQUENCE [LARGE SCALE GENOMIC DNA]</scope>
</reference>
<dbReference type="PIRSF" id="PIRSF027377">
    <property type="entry name" value="Nitrile_oxidored_QueF"/>
    <property type="match status" value="1"/>
</dbReference>
<evidence type="ECO:0000256" key="5">
    <source>
        <dbReference type="HAMAP-Rule" id="MF_00818"/>
    </source>
</evidence>
<keyword evidence="7" id="KW-1185">Reference proteome</keyword>
<dbReference type="InterPro" id="IPR043133">
    <property type="entry name" value="GTP-CH-I_C/QueF"/>
</dbReference>
<dbReference type="RefSeq" id="WP_067775169.1">
    <property type="nucleotide sequence ID" value="NZ_LIGX01000021.1"/>
</dbReference>
<keyword evidence="3 5" id="KW-0521">NADP</keyword>